<evidence type="ECO:0000259" key="2">
    <source>
        <dbReference type="Pfam" id="PF02517"/>
    </source>
</evidence>
<keyword evidence="1" id="KW-0472">Membrane</keyword>
<dbReference type="GO" id="GO:0080120">
    <property type="term" value="P:CAAX-box protein maturation"/>
    <property type="evidence" value="ECO:0007669"/>
    <property type="project" value="UniProtKB-ARBA"/>
</dbReference>
<evidence type="ECO:0000313" key="5">
    <source>
        <dbReference type="Proteomes" id="UP000321525"/>
    </source>
</evidence>
<dbReference type="RefSeq" id="WP_146800573.1">
    <property type="nucleotide sequence ID" value="NZ_VOLP01000028.1"/>
</dbReference>
<reference evidence="4 6" key="1">
    <citation type="submission" date="2019-07" db="EMBL/GenBank/DDBJ databases">
        <title>Genomes of sea-ice associated Colwellia species.</title>
        <authorList>
            <person name="Bowman J.P."/>
        </authorList>
    </citation>
    <scope>NUCLEOTIDE SEQUENCE [LARGE SCALE GENOMIC DNA]</scope>
    <source>
        <strain evidence="3 5">ACAM 607</strain>
        <strain evidence="4 6">IC036</strain>
    </source>
</reference>
<accession>A0A5C6Q657</accession>
<dbReference type="EMBL" id="VOLQ01000032">
    <property type="protein sequence ID" value="TWX64425.1"/>
    <property type="molecule type" value="Genomic_DNA"/>
</dbReference>
<feature type="transmembrane region" description="Helical" evidence="1">
    <location>
        <begin position="107"/>
        <end position="126"/>
    </location>
</feature>
<dbReference type="Proteomes" id="UP000321525">
    <property type="component" value="Unassembled WGS sequence"/>
</dbReference>
<dbReference type="GO" id="GO:0008237">
    <property type="term" value="F:metallopeptidase activity"/>
    <property type="evidence" value="ECO:0007669"/>
    <property type="project" value="UniProtKB-KW"/>
</dbReference>
<name>A0A5C6Q657_9GAMM</name>
<keyword evidence="4" id="KW-0645">Protease</keyword>
<organism evidence="4 6">
    <name type="scientific">Colwellia hornerae</name>
    <dbReference type="NCBI Taxonomy" id="89402"/>
    <lineage>
        <taxon>Bacteria</taxon>
        <taxon>Pseudomonadati</taxon>
        <taxon>Pseudomonadota</taxon>
        <taxon>Gammaproteobacteria</taxon>
        <taxon>Alteromonadales</taxon>
        <taxon>Colwelliaceae</taxon>
        <taxon>Colwellia</taxon>
    </lineage>
</organism>
<evidence type="ECO:0000313" key="4">
    <source>
        <dbReference type="EMBL" id="TWX64425.1"/>
    </source>
</evidence>
<dbReference type="AlphaFoldDB" id="A0A5C6Q657"/>
<evidence type="ECO:0000313" key="6">
    <source>
        <dbReference type="Proteomes" id="UP000321917"/>
    </source>
</evidence>
<feature type="domain" description="CAAX prenyl protease 2/Lysostaphin resistance protein A-like" evidence="2">
    <location>
        <begin position="109"/>
        <end position="205"/>
    </location>
</feature>
<dbReference type="GO" id="GO:0006508">
    <property type="term" value="P:proteolysis"/>
    <property type="evidence" value="ECO:0007669"/>
    <property type="project" value="UniProtKB-KW"/>
</dbReference>
<dbReference type="InterPro" id="IPR052710">
    <property type="entry name" value="CAAX_protease"/>
</dbReference>
<dbReference type="EMBL" id="VOLR01000029">
    <property type="protein sequence ID" value="TWX55354.1"/>
    <property type="molecule type" value="Genomic_DNA"/>
</dbReference>
<dbReference type="Pfam" id="PF02517">
    <property type="entry name" value="Rce1-like"/>
    <property type="match status" value="1"/>
</dbReference>
<feature type="transmembrane region" description="Helical" evidence="1">
    <location>
        <begin position="166"/>
        <end position="186"/>
    </location>
</feature>
<dbReference type="GO" id="GO:0004175">
    <property type="term" value="F:endopeptidase activity"/>
    <property type="evidence" value="ECO:0007669"/>
    <property type="project" value="UniProtKB-ARBA"/>
</dbReference>
<proteinExistence type="predicted"/>
<dbReference type="PANTHER" id="PTHR36435:SF1">
    <property type="entry name" value="CAAX AMINO TERMINAL PROTEASE FAMILY PROTEIN"/>
    <property type="match status" value="1"/>
</dbReference>
<feature type="transmembrane region" description="Helical" evidence="1">
    <location>
        <begin position="46"/>
        <end position="64"/>
    </location>
</feature>
<keyword evidence="4" id="KW-0378">Hydrolase</keyword>
<dbReference type="OrthoDB" id="6301065at2"/>
<feature type="transmembrane region" description="Helical" evidence="1">
    <location>
        <begin position="7"/>
        <end position="26"/>
    </location>
</feature>
<evidence type="ECO:0000313" key="3">
    <source>
        <dbReference type="EMBL" id="TWX55354.1"/>
    </source>
</evidence>
<feature type="transmembrane region" description="Helical" evidence="1">
    <location>
        <begin position="138"/>
        <end position="160"/>
    </location>
</feature>
<evidence type="ECO:0000256" key="1">
    <source>
        <dbReference type="SAM" id="Phobius"/>
    </source>
</evidence>
<feature type="transmembrane region" description="Helical" evidence="1">
    <location>
        <begin position="84"/>
        <end position="101"/>
    </location>
</feature>
<dbReference type="Proteomes" id="UP000321917">
    <property type="component" value="Unassembled WGS sequence"/>
</dbReference>
<gene>
    <name evidence="3" type="ORF">ESZ26_16630</name>
    <name evidence="4" type="ORF">ESZ27_14685</name>
</gene>
<sequence length="272" mass="30422">MNNKIKTLVMITTFIFCRYILKYFWGDTWSEALLALDNQSHLLLTPARYLFIYSPLVLVANLLFKDVALTEILGLKIAGFQHYFLAAVACCLPMSIGYAYLSSELNLALSGIMVGSVYAGLFEEILFRAVLFGVLFRYCHLGFIPAALLSSVIFGFGHIYQGHDLMSAFAAFAITSVAGTWFAWLFCESGYRIWFPLWMHIFMNAAYGIFGMSGGAAGDLPGNIFKASSIILSLFYIHLLVRRGKKREITLLNLWKNQSTTSTKATLTTESI</sequence>
<protein>
    <submittedName>
        <fullName evidence="4">CPBP family intramembrane metalloprotease</fullName>
    </submittedName>
</protein>
<keyword evidence="4" id="KW-0482">Metalloprotease</keyword>
<keyword evidence="1" id="KW-0812">Transmembrane</keyword>
<comment type="caution">
    <text evidence="4">The sequence shown here is derived from an EMBL/GenBank/DDBJ whole genome shotgun (WGS) entry which is preliminary data.</text>
</comment>
<keyword evidence="5" id="KW-1185">Reference proteome</keyword>
<dbReference type="PANTHER" id="PTHR36435">
    <property type="entry name" value="SLR1288 PROTEIN"/>
    <property type="match status" value="1"/>
</dbReference>
<keyword evidence="1" id="KW-1133">Transmembrane helix</keyword>
<feature type="transmembrane region" description="Helical" evidence="1">
    <location>
        <begin position="224"/>
        <end position="241"/>
    </location>
</feature>
<dbReference type="InterPro" id="IPR003675">
    <property type="entry name" value="Rce1/LyrA-like_dom"/>
</dbReference>
<feature type="transmembrane region" description="Helical" evidence="1">
    <location>
        <begin position="193"/>
        <end position="212"/>
    </location>
</feature>